<dbReference type="InParanoid" id="D4H6I2"/>
<dbReference type="PANTHER" id="PTHR30071">
    <property type="entry name" value="HEME EXPORTER PROTEIN C"/>
    <property type="match status" value="1"/>
</dbReference>
<feature type="transmembrane region" description="Helical" evidence="6">
    <location>
        <begin position="88"/>
        <end position="112"/>
    </location>
</feature>
<dbReference type="PANTHER" id="PTHR30071:SF1">
    <property type="entry name" value="CYTOCHROME B_B6 PROTEIN-RELATED"/>
    <property type="match status" value="1"/>
</dbReference>
<evidence type="ECO:0000256" key="4">
    <source>
        <dbReference type="ARBA" id="ARBA00022989"/>
    </source>
</evidence>
<evidence type="ECO:0000256" key="2">
    <source>
        <dbReference type="ARBA" id="ARBA00022692"/>
    </source>
</evidence>
<dbReference type="AlphaFoldDB" id="D4H6I2"/>
<evidence type="ECO:0000256" key="1">
    <source>
        <dbReference type="ARBA" id="ARBA00004141"/>
    </source>
</evidence>
<keyword evidence="5 6" id="KW-0472">Membrane</keyword>
<dbReference type="RefSeq" id="WP_013012142.1">
    <property type="nucleotide sequence ID" value="NC_013943.1"/>
</dbReference>
<proteinExistence type="predicted"/>
<evidence type="ECO:0000256" key="3">
    <source>
        <dbReference type="ARBA" id="ARBA00022748"/>
    </source>
</evidence>
<reference evidence="8 9" key="1">
    <citation type="journal article" date="2010" name="Stand. Genomic Sci.">
        <title>Complete genome sequence of Denitrovibrio acetiphilus type strain (N2460).</title>
        <authorList>
            <person name="Kiss H."/>
            <person name="Lang E."/>
            <person name="Lapidus A."/>
            <person name="Copeland A."/>
            <person name="Nolan M."/>
            <person name="Glavina Del Rio T."/>
            <person name="Chen F."/>
            <person name="Lucas S."/>
            <person name="Tice H."/>
            <person name="Cheng J.F."/>
            <person name="Han C."/>
            <person name="Goodwin L."/>
            <person name="Pitluck S."/>
            <person name="Liolios K."/>
            <person name="Pati A."/>
            <person name="Ivanova N."/>
            <person name="Mavromatis K."/>
            <person name="Chen A."/>
            <person name="Palaniappan K."/>
            <person name="Land M."/>
            <person name="Hauser L."/>
            <person name="Chang Y.J."/>
            <person name="Jeffries C.D."/>
            <person name="Detter J.C."/>
            <person name="Brettin T."/>
            <person name="Spring S."/>
            <person name="Rohde M."/>
            <person name="Goker M."/>
            <person name="Woyke T."/>
            <person name="Bristow J."/>
            <person name="Eisen J.A."/>
            <person name="Markowitz V."/>
            <person name="Hugenholtz P."/>
            <person name="Kyrpides N.C."/>
            <person name="Klenk H.P."/>
        </authorList>
    </citation>
    <scope>NUCLEOTIDE SEQUENCE [LARGE SCALE GENOMIC DNA]</scope>
    <source>
        <strain evidence="9">DSM 12809 / NBRC 114555 / N2460</strain>
    </source>
</reference>
<feature type="domain" description="Cytochrome c assembly protein" evidence="7">
    <location>
        <begin position="69"/>
        <end position="258"/>
    </location>
</feature>
<dbReference type="GO" id="GO:0017004">
    <property type="term" value="P:cytochrome complex assembly"/>
    <property type="evidence" value="ECO:0007669"/>
    <property type="project" value="UniProtKB-KW"/>
</dbReference>
<feature type="transmembrane region" description="Helical" evidence="6">
    <location>
        <begin position="124"/>
        <end position="148"/>
    </location>
</feature>
<dbReference type="EMBL" id="CP001968">
    <property type="protein sequence ID" value="ADD69656.1"/>
    <property type="molecule type" value="Genomic_DNA"/>
</dbReference>
<dbReference type="PaxDb" id="522772-Dacet_2906"/>
<evidence type="ECO:0000256" key="5">
    <source>
        <dbReference type="ARBA" id="ARBA00023136"/>
    </source>
</evidence>
<keyword evidence="4 6" id="KW-1133">Transmembrane helix</keyword>
<feature type="transmembrane region" description="Helical" evidence="6">
    <location>
        <begin position="6"/>
        <end position="24"/>
    </location>
</feature>
<protein>
    <submittedName>
        <fullName evidence="8">Cytochrome c assembly protein</fullName>
    </submittedName>
</protein>
<dbReference type="GO" id="GO:0020037">
    <property type="term" value="F:heme binding"/>
    <property type="evidence" value="ECO:0007669"/>
    <property type="project" value="InterPro"/>
</dbReference>
<sequence>MYFDLAILGCVLALLHVTLFFFMGHKRLETMTTVFALIGFGLSVLQYAALYKMPTPPYASMSGILLLLTMALLIGYIGMYFKYGRPSIGLFVFPLAVIFLMISRFTSGIAVAHEDMVVTAWLYIHLPFTIMGTAFFMLSTFTGIMYFIQERQLKNKNFGIIFQRFPPLDTINKLNNTTLYIGFYTFTIGLLAGLIWMFYSSGRINVFSPKLVFAIITWIIYSSITFYKQFRGMSPKDTALSTIIGFISVLITYIGVAFFVMG</sequence>
<feature type="transmembrane region" description="Helical" evidence="6">
    <location>
        <begin position="211"/>
        <end position="227"/>
    </location>
</feature>
<feature type="transmembrane region" description="Helical" evidence="6">
    <location>
        <begin position="61"/>
        <end position="81"/>
    </location>
</feature>
<evidence type="ECO:0000313" key="8">
    <source>
        <dbReference type="EMBL" id="ADD69656.1"/>
    </source>
</evidence>
<dbReference type="Pfam" id="PF01578">
    <property type="entry name" value="Cytochrom_C_asm"/>
    <property type="match status" value="1"/>
</dbReference>
<dbReference type="GO" id="GO:0005886">
    <property type="term" value="C:plasma membrane"/>
    <property type="evidence" value="ECO:0007669"/>
    <property type="project" value="TreeGrafter"/>
</dbReference>
<feature type="transmembrane region" description="Helical" evidence="6">
    <location>
        <begin position="179"/>
        <end position="199"/>
    </location>
</feature>
<keyword evidence="9" id="KW-1185">Reference proteome</keyword>
<name>D4H6I2_DENA2</name>
<keyword evidence="3" id="KW-0201">Cytochrome c-type biogenesis</keyword>
<comment type="subcellular location">
    <subcellularLocation>
        <location evidence="1">Membrane</location>
        <topology evidence="1">Multi-pass membrane protein</topology>
    </subcellularLocation>
</comment>
<dbReference type="eggNOG" id="COG0755">
    <property type="taxonomic scope" value="Bacteria"/>
</dbReference>
<evidence type="ECO:0000259" key="7">
    <source>
        <dbReference type="Pfam" id="PF01578"/>
    </source>
</evidence>
<evidence type="ECO:0000313" key="9">
    <source>
        <dbReference type="Proteomes" id="UP000002012"/>
    </source>
</evidence>
<dbReference type="HOGENOM" id="CLU_049710_2_2_0"/>
<dbReference type="STRING" id="522772.Dacet_2906"/>
<dbReference type="InterPro" id="IPR002541">
    <property type="entry name" value="Cyt_c_assembly"/>
</dbReference>
<gene>
    <name evidence="8" type="ordered locus">Dacet_2906</name>
</gene>
<keyword evidence="2 6" id="KW-0812">Transmembrane</keyword>
<evidence type="ECO:0000256" key="6">
    <source>
        <dbReference type="SAM" id="Phobius"/>
    </source>
</evidence>
<dbReference type="KEGG" id="dap:Dacet_2906"/>
<feature type="transmembrane region" description="Helical" evidence="6">
    <location>
        <begin position="239"/>
        <end position="261"/>
    </location>
</feature>
<accession>D4H6I2</accession>
<dbReference type="InterPro" id="IPR045062">
    <property type="entry name" value="Cyt_c_biogenesis_CcsA/CcmC"/>
</dbReference>
<feature type="transmembrane region" description="Helical" evidence="6">
    <location>
        <begin position="31"/>
        <end position="49"/>
    </location>
</feature>
<organism evidence="8 9">
    <name type="scientific">Denitrovibrio acetiphilus (strain DSM 12809 / NBRC 114555 / N2460)</name>
    <dbReference type="NCBI Taxonomy" id="522772"/>
    <lineage>
        <taxon>Bacteria</taxon>
        <taxon>Pseudomonadati</taxon>
        <taxon>Deferribacterota</taxon>
        <taxon>Deferribacteres</taxon>
        <taxon>Deferribacterales</taxon>
        <taxon>Geovibrionaceae</taxon>
        <taxon>Denitrovibrio</taxon>
    </lineage>
</organism>
<dbReference type="Proteomes" id="UP000002012">
    <property type="component" value="Chromosome"/>
</dbReference>